<gene>
    <name evidence="4" type="ORF">GCM10011529_21160</name>
</gene>
<name>A0A916ZUA0_9SPHN</name>
<protein>
    <submittedName>
        <fullName evidence="4">UDP-galactose phosphate transferase</fullName>
    </submittedName>
</protein>
<dbReference type="PANTHER" id="PTHR30576">
    <property type="entry name" value="COLANIC BIOSYNTHESIS UDP-GLUCOSE LIPID CARRIER TRANSFERASE"/>
    <property type="match status" value="1"/>
</dbReference>
<reference evidence="4" key="2">
    <citation type="submission" date="2020-09" db="EMBL/GenBank/DDBJ databases">
        <authorList>
            <person name="Sun Q."/>
            <person name="Zhou Y."/>
        </authorList>
    </citation>
    <scope>NUCLEOTIDE SEQUENCE</scope>
    <source>
        <strain evidence="4">CGMCC 1.15519</strain>
    </source>
</reference>
<keyword evidence="2" id="KW-0270">Exopolysaccharide synthesis</keyword>
<dbReference type="PANTHER" id="PTHR30576:SF0">
    <property type="entry name" value="UNDECAPRENYL-PHOSPHATE N-ACETYLGALACTOSAMINYL 1-PHOSPHATE TRANSFERASE-RELATED"/>
    <property type="match status" value="1"/>
</dbReference>
<evidence type="ECO:0000313" key="5">
    <source>
        <dbReference type="Proteomes" id="UP000635071"/>
    </source>
</evidence>
<feature type="domain" description="Bacterial sugar transferase" evidence="3">
    <location>
        <begin position="3"/>
        <end position="176"/>
    </location>
</feature>
<dbReference type="AlphaFoldDB" id="A0A916ZUA0"/>
<evidence type="ECO:0000259" key="3">
    <source>
        <dbReference type="Pfam" id="PF02397"/>
    </source>
</evidence>
<accession>A0A916ZUA0</accession>
<evidence type="ECO:0000313" key="4">
    <source>
        <dbReference type="EMBL" id="GGE14516.1"/>
    </source>
</evidence>
<comment type="caution">
    <text evidence="4">The sequence shown here is derived from an EMBL/GenBank/DDBJ whole genome shotgun (WGS) entry which is preliminary data.</text>
</comment>
<organism evidence="4 5">
    <name type="scientific">Sandarakinorhabdus glacialis</name>
    <dbReference type="NCBI Taxonomy" id="1614636"/>
    <lineage>
        <taxon>Bacteria</taxon>
        <taxon>Pseudomonadati</taxon>
        <taxon>Pseudomonadota</taxon>
        <taxon>Alphaproteobacteria</taxon>
        <taxon>Sphingomonadales</taxon>
        <taxon>Sphingosinicellaceae</taxon>
        <taxon>Sandarakinorhabdus</taxon>
    </lineage>
</organism>
<keyword evidence="4" id="KW-0808">Transferase</keyword>
<reference evidence="4" key="1">
    <citation type="journal article" date="2014" name="Int. J. Syst. Evol. Microbiol.">
        <title>Complete genome sequence of Corynebacterium casei LMG S-19264T (=DSM 44701T), isolated from a smear-ripened cheese.</title>
        <authorList>
            <consortium name="US DOE Joint Genome Institute (JGI-PGF)"/>
            <person name="Walter F."/>
            <person name="Albersmeier A."/>
            <person name="Kalinowski J."/>
            <person name="Ruckert C."/>
        </authorList>
    </citation>
    <scope>NUCLEOTIDE SEQUENCE</scope>
    <source>
        <strain evidence="4">CGMCC 1.15519</strain>
    </source>
</reference>
<dbReference type="GO" id="GO:0016780">
    <property type="term" value="F:phosphotransferase activity, for other substituted phosphate groups"/>
    <property type="evidence" value="ECO:0007669"/>
    <property type="project" value="TreeGrafter"/>
</dbReference>
<comment type="similarity">
    <text evidence="1">Belongs to the bacterial sugar transferase family.</text>
</comment>
<dbReference type="RefSeq" id="WP_188762908.1">
    <property type="nucleotide sequence ID" value="NZ_BMJM01000006.1"/>
</dbReference>
<proteinExistence type="inferred from homology"/>
<evidence type="ECO:0000256" key="1">
    <source>
        <dbReference type="ARBA" id="ARBA00006464"/>
    </source>
</evidence>
<dbReference type="EMBL" id="BMJM01000006">
    <property type="protein sequence ID" value="GGE14516.1"/>
    <property type="molecule type" value="Genomic_DNA"/>
</dbReference>
<evidence type="ECO:0000256" key="2">
    <source>
        <dbReference type="ARBA" id="ARBA00023169"/>
    </source>
</evidence>
<dbReference type="Proteomes" id="UP000635071">
    <property type="component" value="Unassembled WGS sequence"/>
</dbReference>
<keyword evidence="5" id="KW-1185">Reference proteome</keyword>
<sequence>MIRRVLDTAAVLVLLPLAVPLALVTAGIVALGLGRPILFRQHRAGRRGSVFLLWKFRTMTPPRSPDRALADDAVRTPAAGRWLRRLRLDELPQLFNVLKGDMALIGPRPLLPSTVAGMGFAGTTRALVRPGLTGWSQVNGNTLLSDAEKLKLDLWYVRNRSPMVDIEIIVRTLGVVALGERRGSLVTEGGHAGNRRRRG</sequence>
<dbReference type="GO" id="GO:0000271">
    <property type="term" value="P:polysaccharide biosynthetic process"/>
    <property type="evidence" value="ECO:0007669"/>
    <property type="project" value="UniProtKB-KW"/>
</dbReference>
<dbReference type="InterPro" id="IPR003362">
    <property type="entry name" value="Bact_transf"/>
</dbReference>
<dbReference type="Pfam" id="PF02397">
    <property type="entry name" value="Bac_transf"/>
    <property type="match status" value="1"/>
</dbReference>